<reference evidence="1" key="1">
    <citation type="journal article" date="2020" name="Stud. Mycol.">
        <title>101 Dothideomycetes genomes: a test case for predicting lifestyles and emergence of pathogens.</title>
        <authorList>
            <person name="Haridas S."/>
            <person name="Albert R."/>
            <person name="Binder M."/>
            <person name="Bloem J."/>
            <person name="Labutti K."/>
            <person name="Salamov A."/>
            <person name="Andreopoulos B."/>
            <person name="Baker S."/>
            <person name="Barry K."/>
            <person name="Bills G."/>
            <person name="Bluhm B."/>
            <person name="Cannon C."/>
            <person name="Castanera R."/>
            <person name="Culley D."/>
            <person name="Daum C."/>
            <person name="Ezra D."/>
            <person name="Gonzalez J."/>
            <person name="Henrissat B."/>
            <person name="Kuo A."/>
            <person name="Liang C."/>
            <person name="Lipzen A."/>
            <person name="Lutzoni F."/>
            <person name="Magnuson J."/>
            <person name="Mondo S."/>
            <person name="Nolan M."/>
            <person name="Ohm R."/>
            <person name="Pangilinan J."/>
            <person name="Park H.-J."/>
            <person name="Ramirez L."/>
            <person name="Alfaro M."/>
            <person name="Sun H."/>
            <person name="Tritt A."/>
            <person name="Yoshinaga Y."/>
            <person name="Zwiers L.-H."/>
            <person name="Turgeon B."/>
            <person name="Goodwin S."/>
            <person name="Spatafora J."/>
            <person name="Crous P."/>
            <person name="Grigoriev I."/>
        </authorList>
    </citation>
    <scope>NUCLEOTIDE SEQUENCE</scope>
    <source>
        <strain evidence="1">CBS 121167</strain>
    </source>
</reference>
<dbReference type="EMBL" id="ML995694">
    <property type="protein sequence ID" value="KAF2135106.1"/>
    <property type="molecule type" value="Genomic_DNA"/>
</dbReference>
<dbReference type="AlphaFoldDB" id="A0A6A6AU37"/>
<name>A0A6A6AU37_9PEZI</name>
<dbReference type="Proteomes" id="UP000799438">
    <property type="component" value="Unassembled WGS sequence"/>
</dbReference>
<feature type="non-terminal residue" evidence="1">
    <location>
        <position position="1"/>
    </location>
</feature>
<accession>A0A6A6AU37</accession>
<protein>
    <submittedName>
        <fullName evidence="1">Uncharacterized protein</fullName>
    </submittedName>
</protein>
<organism evidence="1 2">
    <name type="scientific">Aplosporella prunicola CBS 121167</name>
    <dbReference type="NCBI Taxonomy" id="1176127"/>
    <lineage>
        <taxon>Eukaryota</taxon>
        <taxon>Fungi</taxon>
        <taxon>Dikarya</taxon>
        <taxon>Ascomycota</taxon>
        <taxon>Pezizomycotina</taxon>
        <taxon>Dothideomycetes</taxon>
        <taxon>Dothideomycetes incertae sedis</taxon>
        <taxon>Botryosphaeriales</taxon>
        <taxon>Aplosporellaceae</taxon>
        <taxon>Aplosporella</taxon>
    </lineage>
</organism>
<dbReference type="OrthoDB" id="3944494at2759"/>
<dbReference type="GeneID" id="54293543"/>
<dbReference type="RefSeq" id="XP_033390825.1">
    <property type="nucleotide sequence ID" value="XM_033536047.1"/>
</dbReference>
<gene>
    <name evidence="1" type="ORF">K452DRAFT_201834</name>
</gene>
<feature type="non-terminal residue" evidence="1">
    <location>
        <position position="56"/>
    </location>
</feature>
<evidence type="ECO:0000313" key="1">
    <source>
        <dbReference type="EMBL" id="KAF2135106.1"/>
    </source>
</evidence>
<keyword evidence="2" id="KW-1185">Reference proteome</keyword>
<sequence>RKAVKAFRRTVSGFKEQLAVLIYTIGGGPPRVLDLISTRYCNTVNGGQRNIFIEDG</sequence>
<proteinExistence type="predicted"/>
<evidence type="ECO:0000313" key="2">
    <source>
        <dbReference type="Proteomes" id="UP000799438"/>
    </source>
</evidence>